<name>A0A2N9GI25_FAGSY</name>
<dbReference type="AlphaFoldDB" id="A0A2N9GI25"/>
<evidence type="ECO:0000313" key="1">
    <source>
        <dbReference type="EMBL" id="SPC99185.1"/>
    </source>
</evidence>
<dbReference type="EMBL" id="OIVN01001946">
    <property type="protein sequence ID" value="SPC99185.1"/>
    <property type="molecule type" value="Genomic_DNA"/>
</dbReference>
<proteinExistence type="predicted"/>
<protein>
    <submittedName>
        <fullName evidence="1">Uncharacterized protein</fullName>
    </submittedName>
</protein>
<organism evidence="1">
    <name type="scientific">Fagus sylvatica</name>
    <name type="common">Beechnut</name>
    <dbReference type="NCBI Taxonomy" id="28930"/>
    <lineage>
        <taxon>Eukaryota</taxon>
        <taxon>Viridiplantae</taxon>
        <taxon>Streptophyta</taxon>
        <taxon>Embryophyta</taxon>
        <taxon>Tracheophyta</taxon>
        <taxon>Spermatophyta</taxon>
        <taxon>Magnoliopsida</taxon>
        <taxon>eudicotyledons</taxon>
        <taxon>Gunneridae</taxon>
        <taxon>Pentapetalae</taxon>
        <taxon>rosids</taxon>
        <taxon>fabids</taxon>
        <taxon>Fagales</taxon>
        <taxon>Fagaceae</taxon>
        <taxon>Fagus</taxon>
    </lineage>
</organism>
<sequence>MMRKPGRELPELRLLPWSHPKWYLGWGLDLGRAVTPDLMLQLGKKILQLVSKKSQSYPFSFGETFLSSGRVRPDYEPSVVGEEVPVRRGIELLFRAPQCLSLASLVSSQLRCPLFLPFLFAFLVSEGLASAVQPISLNGLIGGAISHT</sequence>
<accession>A0A2N9GI25</accession>
<reference evidence="1" key="1">
    <citation type="submission" date="2018-02" db="EMBL/GenBank/DDBJ databases">
        <authorList>
            <person name="Cohen D.B."/>
            <person name="Kent A.D."/>
        </authorList>
    </citation>
    <scope>NUCLEOTIDE SEQUENCE</scope>
</reference>
<gene>
    <name evidence="1" type="ORF">FSB_LOCUS27067</name>
</gene>